<dbReference type="InterPro" id="IPR011006">
    <property type="entry name" value="CheY-like_superfamily"/>
</dbReference>
<comment type="caution">
    <text evidence="12">The sequence shown here is derived from an EMBL/GenBank/DDBJ whole genome shotgun (WGS) entry which is preliminary data.</text>
</comment>
<name>A0A087LYM7_9HYPH</name>
<dbReference type="Gene3D" id="3.40.50.2300">
    <property type="match status" value="1"/>
</dbReference>
<evidence type="ECO:0000256" key="1">
    <source>
        <dbReference type="ARBA" id="ARBA00004496"/>
    </source>
</evidence>
<reference evidence="12 13" key="1">
    <citation type="submission" date="2014-08" db="EMBL/GenBank/DDBJ databases">
        <authorList>
            <person name="Hassan Y.I."/>
            <person name="Lepp D."/>
            <person name="Zhou T."/>
        </authorList>
    </citation>
    <scope>NUCLEOTIDE SEQUENCE [LARGE SCALE GENOMIC DNA]</scope>
    <source>
        <strain evidence="12 13">IFO13584</strain>
    </source>
</reference>
<organism evidence="12 13">
    <name type="scientific">Devosia riboflavina</name>
    <dbReference type="NCBI Taxonomy" id="46914"/>
    <lineage>
        <taxon>Bacteria</taxon>
        <taxon>Pseudomonadati</taxon>
        <taxon>Pseudomonadota</taxon>
        <taxon>Alphaproteobacteria</taxon>
        <taxon>Hyphomicrobiales</taxon>
        <taxon>Devosiaceae</taxon>
        <taxon>Devosia</taxon>
    </lineage>
</organism>
<comment type="subcellular location">
    <subcellularLocation>
        <location evidence="1">Cytoplasm</location>
    </subcellularLocation>
</comment>
<dbReference type="GO" id="GO:0000156">
    <property type="term" value="F:phosphorelay response regulator activity"/>
    <property type="evidence" value="ECO:0007669"/>
    <property type="project" value="TreeGrafter"/>
</dbReference>
<dbReference type="RefSeq" id="WP_035085894.1">
    <property type="nucleotide sequence ID" value="NZ_JQGC01000020.1"/>
</dbReference>
<dbReference type="SUPFAM" id="SSF52172">
    <property type="entry name" value="CheY-like"/>
    <property type="match status" value="1"/>
</dbReference>
<dbReference type="InterPro" id="IPR036388">
    <property type="entry name" value="WH-like_DNA-bd_sf"/>
</dbReference>
<evidence type="ECO:0000256" key="9">
    <source>
        <dbReference type="PROSITE-ProRule" id="PRU01091"/>
    </source>
</evidence>
<keyword evidence="7" id="KW-0804">Transcription</keyword>
<dbReference type="GO" id="GO:0005829">
    <property type="term" value="C:cytosol"/>
    <property type="evidence" value="ECO:0007669"/>
    <property type="project" value="TreeGrafter"/>
</dbReference>
<evidence type="ECO:0000256" key="2">
    <source>
        <dbReference type="ARBA" id="ARBA00022490"/>
    </source>
</evidence>
<dbReference type="PANTHER" id="PTHR48111">
    <property type="entry name" value="REGULATOR OF RPOS"/>
    <property type="match status" value="1"/>
</dbReference>
<protein>
    <submittedName>
        <fullName evidence="12">Transcriptional regulator</fullName>
    </submittedName>
</protein>
<dbReference type="InterPro" id="IPR001867">
    <property type="entry name" value="OmpR/PhoB-type_DNA-bd"/>
</dbReference>
<evidence type="ECO:0000256" key="8">
    <source>
        <dbReference type="PROSITE-ProRule" id="PRU00169"/>
    </source>
</evidence>
<keyword evidence="4" id="KW-0902">Two-component regulatory system</keyword>
<keyword evidence="3 8" id="KW-0597">Phosphoprotein</keyword>
<dbReference type="PROSITE" id="PS51755">
    <property type="entry name" value="OMPR_PHOB"/>
    <property type="match status" value="1"/>
</dbReference>
<dbReference type="SMART" id="SM00448">
    <property type="entry name" value="REC"/>
    <property type="match status" value="1"/>
</dbReference>
<evidence type="ECO:0000256" key="3">
    <source>
        <dbReference type="ARBA" id="ARBA00022553"/>
    </source>
</evidence>
<dbReference type="CDD" id="cd17624">
    <property type="entry name" value="REC_OmpR_PmrA-like"/>
    <property type="match status" value="1"/>
</dbReference>
<keyword evidence="13" id="KW-1185">Reference proteome</keyword>
<keyword evidence="6 9" id="KW-0238">DNA-binding</keyword>
<accession>A0A087LYM7</accession>
<dbReference type="Proteomes" id="UP000028981">
    <property type="component" value="Unassembled WGS sequence"/>
</dbReference>
<evidence type="ECO:0000259" key="11">
    <source>
        <dbReference type="PROSITE" id="PS51755"/>
    </source>
</evidence>
<dbReference type="GO" id="GO:0006355">
    <property type="term" value="P:regulation of DNA-templated transcription"/>
    <property type="evidence" value="ECO:0007669"/>
    <property type="project" value="InterPro"/>
</dbReference>
<feature type="domain" description="OmpR/PhoB-type" evidence="11">
    <location>
        <begin position="124"/>
        <end position="218"/>
    </location>
</feature>
<evidence type="ECO:0000256" key="7">
    <source>
        <dbReference type="ARBA" id="ARBA00023163"/>
    </source>
</evidence>
<feature type="modified residue" description="4-aspartylphosphate" evidence="8">
    <location>
        <position position="51"/>
    </location>
</feature>
<dbReference type="OrthoDB" id="5297525at2"/>
<dbReference type="Gene3D" id="6.10.250.690">
    <property type="match status" value="1"/>
</dbReference>
<dbReference type="InterPro" id="IPR001789">
    <property type="entry name" value="Sig_transdc_resp-reg_receiver"/>
</dbReference>
<proteinExistence type="predicted"/>
<dbReference type="EMBL" id="JQGC01000020">
    <property type="protein sequence ID" value="KFL29730.1"/>
    <property type="molecule type" value="Genomic_DNA"/>
</dbReference>
<dbReference type="STRING" id="46914.JP75_19195"/>
<keyword evidence="5" id="KW-0805">Transcription regulation</keyword>
<evidence type="ECO:0000256" key="5">
    <source>
        <dbReference type="ARBA" id="ARBA00023015"/>
    </source>
</evidence>
<dbReference type="Gene3D" id="1.10.10.10">
    <property type="entry name" value="Winged helix-like DNA-binding domain superfamily/Winged helix DNA-binding domain"/>
    <property type="match status" value="1"/>
</dbReference>
<dbReference type="CDD" id="cd00383">
    <property type="entry name" value="trans_reg_C"/>
    <property type="match status" value="1"/>
</dbReference>
<evidence type="ECO:0000259" key="10">
    <source>
        <dbReference type="PROSITE" id="PS50110"/>
    </source>
</evidence>
<dbReference type="Pfam" id="PF00486">
    <property type="entry name" value="Trans_reg_C"/>
    <property type="match status" value="1"/>
</dbReference>
<feature type="DNA-binding region" description="OmpR/PhoB-type" evidence="9">
    <location>
        <begin position="124"/>
        <end position="218"/>
    </location>
</feature>
<gene>
    <name evidence="12" type="ORF">JP75_19195</name>
</gene>
<dbReference type="GO" id="GO:0032993">
    <property type="term" value="C:protein-DNA complex"/>
    <property type="evidence" value="ECO:0007669"/>
    <property type="project" value="TreeGrafter"/>
</dbReference>
<evidence type="ECO:0000313" key="12">
    <source>
        <dbReference type="EMBL" id="KFL29730.1"/>
    </source>
</evidence>
<evidence type="ECO:0000313" key="13">
    <source>
        <dbReference type="Proteomes" id="UP000028981"/>
    </source>
</evidence>
<evidence type="ECO:0000256" key="6">
    <source>
        <dbReference type="ARBA" id="ARBA00023125"/>
    </source>
</evidence>
<dbReference type="PROSITE" id="PS50110">
    <property type="entry name" value="RESPONSE_REGULATORY"/>
    <property type="match status" value="1"/>
</dbReference>
<dbReference type="PANTHER" id="PTHR48111:SF35">
    <property type="entry name" value="TRANSCRIPTIONAL REGULATORY PROTEIN QSEB"/>
    <property type="match status" value="1"/>
</dbReference>
<dbReference type="GO" id="GO:0000976">
    <property type="term" value="F:transcription cis-regulatory region binding"/>
    <property type="evidence" value="ECO:0007669"/>
    <property type="project" value="TreeGrafter"/>
</dbReference>
<keyword evidence="2" id="KW-0963">Cytoplasm</keyword>
<sequence length="219" mass="24291">MRILVVEDDDILRDGLEVGLRIAGFSAETVASLADARAGLAAGRFDVIVLDLMLPDGSGLDLLDEIRRSGSDDPVLLLTARDKVEDRIAGLDHGADDYLVKPFDLDELAARLRALVRRVNGRAQAYLVWDHIQIVPATMELSVSGTPVSVSRREFAVLQSLMESPTVIQSKRALEEKLYGWQEEIESNAIEVHIHHLRQKVGRDAIETVRGLGYRMRKA</sequence>
<dbReference type="Pfam" id="PF00072">
    <property type="entry name" value="Response_reg"/>
    <property type="match status" value="1"/>
</dbReference>
<dbReference type="AlphaFoldDB" id="A0A087LYM7"/>
<evidence type="ECO:0000256" key="4">
    <source>
        <dbReference type="ARBA" id="ARBA00023012"/>
    </source>
</evidence>
<dbReference type="InterPro" id="IPR039420">
    <property type="entry name" value="WalR-like"/>
</dbReference>
<dbReference type="SMART" id="SM00862">
    <property type="entry name" value="Trans_reg_C"/>
    <property type="match status" value="1"/>
</dbReference>
<feature type="domain" description="Response regulatory" evidence="10">
    <location>
        <begin position="2"/>
        <end position="116"/>
    </location>
</feature>